<evidence type="ECO:0000256" key="8">
    <source>
        <dbReference type="ARBA" id="ARBA00023163"/>
    </source>
</evidence>
<keyword evidence="14" id="KW-1185">Reference proteome</keyword>
<keyword evidence="7" id="KW-0238">DNA-binding</keyword>
<feature type="compositionally biased region" description="Polar residues" evidence="11">
    <location>
        <begin position="557"/>
        <end position="567"/>
    </location>
</feature>
<evidence type="ECO:0000256" key="2">
    <source>
        <dbReference type="ARBA" id="ARBA00011738"/>
    </source>
</evidence>
<dbReference type="STRING" id="200324.A0A2N5T228"/>
<dbReference type="SUPFAM" id="SSF53098">
    <property type="entry name" value="Ribonuclease H-like"/>
    <property type="match status" value="1"/>
</dbReference>
<evidence type="ECO:0000259" key="12">
    <source>
        <dbReference type="PROSITE" id="PS50808"/>
    </source>
</evidence>
<dbReference type="PROSITE" id="PS50808">
    <property type="entry name" value="ZF_BED"/>
    <property type="match status" value="1"/>
</dbReference>
<dbReference type="EMBL" id="PGCJ01000811">
    <property type="protein sequence ID" value="PLW19534.1"/>
    <property type="molecule type" value="Genomic_DNA"/>
</dbReference>
<evidence type="ECO:0000256" key="7">
    <source>
        <dbReference type="ARBA" id="ARBA00023125"/>
    </source>
</evidence>
<evidence type="ECO:0000256" key="9">
    <source>
        <dbReference type="ARBA" id="ARBA00023242"/>
    </source>
</evidence>
<dbReference type="PANTHER" id="PTHR46481">
    <property type="entry name" value="ZINC FINGER BED DOMAIN-CONTAINING PROTEIN 4"/>
    <property type="match status" value="1"/>
</dbReference>
<comment type="caution">
    <text evidence="13">The sequence shown here is derived from an EMBL/GenBank/DDBJ whole genome shotgun (WGS) entry which is preliminary data.</text>
</comment>
<feature type="compositionally biased region" description="Polar residues" evidence="11">
    <location>
        <begin position="12"/>
        <end position="21"/>
    </location>
</feature>
<dbReference type="AlphaFoldDB" id="A0A2N5T228"/>
<dbReference type="InterPro" id="IPR025525">
    <property type="entry name" value="hAT-like_transposase_RNase-H"/>
</dbReference>
<keyword evidence="6" id="KW-0805">Transcription regulation</keyword>
<dbReference type="Pfam" id="PF02892">
    <property type="entry name" value="zf-BED"/>
    <property type="match status" value="1"/>
</dbReference>
<evidence type="ECO:0000256" key="1">
    <source>
        <dbReference type="ARBA" id="ARBA00004123"/>
    </source>
</evidence>
<feature type="region of interest" description="Disordered" evidence="11">
    <location>
        <begin position="554"/>
        <end position="573"/>
    </location>
</feature>
<sequence>MRLRNSKRALASASTSTTINPESELEVEVTGESEAPTPTPTPLEKPNETLTQPTVKSNPTSGSEAVNHVQKKRKTTSNIWTHFKPIGEGEQKRANCRHCQINMSAKSSCGTMHLWRHLEQCGPFKTSSQQTLIQSSATNTSDTLWTFSQKASRELLTKLIIANERPFTSVEHPIFKQLIASLQPKFKLHGRTTLKKDVMDMHQEMKSTVSREIAEANRISLTTDLWTSSNQTPFMVISAHFISADWTLNKRIISFKMLPPPHTGLAIADQLLASIMEWKILDKVMSITVDNASSNDVAIARVLSILQDKSHLPPHLDGKFFHVRCAAHIINLVVKDGLKTLSPAITKIQNSVRHIKASPSRKHQFKEMIKSNNIKQQALPSVDVPTRWNSTYLMLKSALPYRDAFNSLSIHDSSYHDLPTYDEWEEIILMKDFLSLFNTATLKLGMTRHPSAHMLYSNMTSINKLLKESLKSSALNIPGIVKPMQEKFDKYWKNMETFAGINLVFDPRYKLAMVEFLLADELGSSKSAITGCVDKIKEDIKMWFKDVAKGKQDKKSTSTNATTSIPQSKPLESDQDARFKEFLAGKTMSSATSATAEIDLYLQEPTVPLDTQGFDILKWWSVNSLRFPTLSILARNTLTIPMTSIASESAFSTGGRVLSDSRNRLKPVTLEALIYTQDWINTNDGLDQISTAELAEDEDSE</sequence>
<dbReference type="InterPro" id="IPR052035">
    <property type="entry name" value="ZnF_BED_domain_contain"/>
</dbReference>
<gene>
    <name evidence="13" type="ORF">PCANC_09038</name>
</gene>
<dbReference type="GO" id="GO:0003677">
    <property type="term" value="F:DNA binding"/>
    <property type="evidence" value="ECO:0007669"/>
    <property type="project" value="UniProtKB-KW"/>
</dbReference>
<dbReference type="Proteomes" id="UP000235388">
    <property type="component" value="Unassembled WGS sequence"/>
</dbReference>
<evidence type="ECO:0000256" key="3">
    <source>
        <dbReference type="ARBA" id="ARBA00022723"/>
    </source>
</evidence>
<evidence type="ECO:0000313" key="13">
    <source>
        <dbReference type="EMBL" id="PLW19534.1"/>
    </source>
</evidence>
<dbReference type="SUPFAM" id="SSF57667">
    <property type="entry name" value="beta-beta-alpha zinc fingers"/>
    <property type="match status" value="1"/>
</dbReference>
<dbReference type="InterPro" id="IPR003656">
    <property type="entry name" value="Znf_BED"/>
</dbReference>
<dbReference type="GO" id="GO:0008270">
    <property type="term" value="F:zinc ion binding"/>
    <property type="evidence" value="ECO:0007669"/>
    <property type="project" value="UniProtKB-KW"/>
</dbReference>
<name>A0A2N5T228_9BASI</name>
<proteinExistence type="predicted"/>
<feature type="domain" description="BED-type" evidence="12">
    <location>
        <begin position="74"/>
        <end position="136"/>
    </location>
</feature>
<dbReference type="OrthoDB" id="3243659at2759"/>
<evidence type="ECO:0000256" key="10">
    <source>
        <dbReference type="PROSITE-ProRule" id="PRU00027"/>
    </source>
</evidence>
<protein>
    <recommendedName>
        <fullName evidence="12">BED-type domain-containing protein</fullName>
    </recommendedName>
</protein>
<keyword evidence="4 10" id="KW-0863">Zinc-finger</keyword>
<dbReference type="GO" id="GO:0009791">
    <property type="term" value="P:post-embryonic development"/>
    <property type="evidence" value="ECO:0007669"/>
    <property type="project" value="UniProtKB-ARBA"/>
</dbReference>
<evidence type="ECO:0000256" key="6">
    <source>
        <dbReference type="ARBA" id="ARBA00023015"/>
    </source>
</evidence>
<dbReference type="GO" id="GO:0005634">
    <property type="term" value="C:nucleus"/>
    <property type="evidence" value="ECO:0007669"/>
    <property type="project" value="UniProtKB-SubCell"/>
</dbReference>
<dbReference type="InterPro" id="IPR008906">
    <property type="entry name" value="HATC_C_dom"/>
</dbReference>
<comment type="subcellular location">
    <subcellularLocation>
        <location evidence="1">Nucleus</location>
    </subcellularLocation>
</comment>
<keyword evidence="9" id="KW-0539">Nucleus</keyword>
<reference evidence="13 14" key="1">
    <citation type="submission" date="2017-11" db="EMBL/GenBank/DDBJ databases">
        <title>De novo assembly and phasing of dikaryotic genomes from two isolates of Puccinia coronata f. sp. avenae, the causal agent of oat crown rust.</title>
        <authorList>
            <person name="Miller M.E."/>
            <person name="Zhang Y."/>
            <person name="Omidvar V."/>
            <person name="Sperschneider J."/>
            <person name="Schwessinger B."/>
            <person name="Raley C."/>
            <person name="Palmer J.M."/>
            <person name="Garnica D."/>
            <person name="Upadhyaya N."/>
            <person name="Rathjen J."/>
            <person name="Taylor J.M."/>
            <person name="Park R.F."/>
            <person name="Dodds P.N."/>
            <person name="Hirsch C.D."/>
            <person name="Kianian S.F."/>
            <person name="Figueroa M."/>
        </authorList>
    </citation>
    <scope>NUCLEOTIDE SEQUENCE [LARGE SCALE GENOMIC DNA]</scope>
    <source>
        <strain evidence="13">12NC29</strain>
    </source>
</reference>
<dbReference type="InterPro" id="IPR012337">
    <property type="entry name" value="RNaseH-like_sf"/>
</dbReference>
<feature type="region of interest" description="Disordered" evidence="11">
    <location>
        <begin position="1"/>
        <end position="75"/>
    </location>
</feature>
<comment type="subunit">
    <text evidence="2">Homodimer.</text>
</comment>
<feature type="compositionally biased region" description="Polar residues" evidence="11">
    <location>
        <begin position="48"/>
        <end position="64"/>
    </location>
</feature>
<keyword evidence="8" id="KW-0804">Transcription</keyword>
<dbReference type="SMART" id="SM00614">
    <property type="entry name" value="ZnF_BED"/>
    <property type="match status" value="1"/>
</dbReference>
<keyword evidence="5" id="KW-0862">Zinc</keyword>
<keyword evidence="3" id="KW-0479">Metal-binding</keyword>
<dbReference type="InterPro" id="IPR036236">
    <property type="entry name" value="Znf_C2H2_sf"/>
</dbReference>
<accession>A0A2N5T228</accession>
<evidence type="ECO:0000313" key="14">
    <source>
        <dbReference type="Proteomes" id="UP000235388"/>
    </source>
</evidence>
<dbReference type="Pfam" id="PF05699">
    <property type="entry name" value="Dimer_Tnp_hAT"/>
    <property type="match status" value="1"/>
</dbReference>
<dbReference type="GO" id="GO:0046983">
    <property type="term" value="F:protein dimerization activity"/>
    <property type="evidence" value="ECO:0007669"/>
    <property type="project" value="InterPro"/>
</dbReference>
<organism evidence="13 14">
    <name type="scientific">Puccinia coronata f. sp. avenae</name>
    <dbReference type="NCBI Taxonomy" id="200324"/>
    <lineage>
        <taxon>Eukaryota</taxon>
        <taxon>Fungi</taxon>
        <taxon>Dikarya</taxon>
        <taxon>Basidiomycota</taxon>
        <taxon>Pucciniomycotina</taxon>
        <taxon>Pucciniomycetes</taxon>
        <taxon>Pucciniales</taxon>
        <taxon>Pucciniaceae</taxon>
        <taxon>Puccinia</taxon>
    </lineage>
</organism>
<dbReference type="PANTHER" id="PTHR46481:SF10">
    <property type="entry name" value="ZINC FINGER BED DOMAIN-CONTAINING PROTEIN 39"/>
    <property type="match status" value="1"/>
</dbReference>
<evidence type="ECO:0000256" key="5">
    <source>
        <dbReference type="ARBA" id="ARBA00022833"/>
    </source>
</evidence>
<evidence type="ECO:0000256" key="4">
    <source>
        <dbReference type="ARBA" id="ARBA00022771"/>
    </source>
</evidence>
<dbReference type="Pfam" id="PF14372">
    <property type="entry name" value="hAT-like_RNase-H"/>
    <property type="match status" value="1"/>
</dbReference>
<evidence type="ECO:0000256" key="11">
    <source>
        <dbReference type="SAM" id="MobiDB-lite"/>
    </source>
</evidence>